<accession>A0A931AX12</accession>
<keyword evidence="2" id="KW-1185">Reference proteome</keyword>
<dbReference type="EMBL" id="JADAKE010000004">
    <property type="protein sequence ID" value="MBF8807259.1"/>
    <property type="molecule type" value="Genomic_DNA"/>
</dbReference>
<dbReference type="AlphaFoldDB" id="A0A931AX12"/>
<reference evidence="1" key="1">
    <citation type="submission" date="2020-09" db="EMBL/GenBank/DDBJ databases">
        <title>Genomic insights into the novelty and pathogenicity of a unique biofilm-forming Enterococcus sp. bacteria (Enterococcus lacertideformus) identified in reptiles.</title>
        <authorList>
            <person name="Agius J.E."/>
            <person name="Phalen D.N."/>
            <person name="Rose K."/>
            <person name="Eden J.-S."/>
        </authorList>
    </citation>
    <scope>NUCLEOTIDE SEQUENCE</scope>
    <source>
        <strain evidence="1">PHRS 0518</strain>
    </source>
</reference>
<sequence>MMELEALLEANDRIKLVIVRYLEMYSEKNMTISELCEFVGVTSFRLENAISELNHEFCQFKPIPCIKEEGGILSTSGIYLKIVKLLKLNYFKRAPTFLLLIDTLEEAITAKEFSKKYFFL</sequence>
<gene>
    <name evidence="1" type="ORF">IC227_01125</name>
</gene>
<dbReference type="Proteomes" id="UP000637757">
    <property type="component" value="Unassembled WGS sequence"/>
</dbReference>
<protein>
    <recommendedName>
        <fullName evidence="3">Mga helix-turn-helix domain-containing protein</fullName>
    </recommendedName>
</protein>
<organism evidence="1 2">
    <name type="scientific">Enterococcus lacertideformus</name>
    <dbReference type="NCBI Taxonomy" id="2771493"/>
    <lineage>
        <taxon>Bacteria</taxon>
        <taxon>Bacillati</taxon>
        <taxon>Bacillota</taxon>
        <taxon>Bacilli</taxon>
        <taxon>Lactobacillales</taxon>
        <taxon>Enterococcaceae</taxon>
        <taxon>Enterococcus</taxon>
    </lineage>
</organism>
<proteinExistence type="predicted"/>
<comment type="caution">
    <text evidence="1">The sequence shown here is derived from an EMBL/GenBank/DDBJ whole genome shotgun (WGS) entry which is preliminary data.</text>
</comment>
<evidence type="ECO:0008006" key="3">
    <source>
        <dbReference type="Google" id="ProtNLM"/>
    </source>
</evidence>
<name>A0A931AX12_9ENTE</name>
<evidence type="ECO:0000313" key="1">
    <source>
        <dbReference type="EMBL" id="MBF8807259.1"/>
    </source>
</evidence>
<evidence type="ECO:0000313" key="2">
    <source>
        <dbReference type="Proteomes" id="UP000637757"/>
    </source>
</evidence>